<sequence>MDKPRFRSAIVAVVSALYAYSYPVAASDCSDVYASATRNIKTNERQASELLYFFNKHCESNGEVSSSSTGINLEAVVKAIPMKFGAENSNAQQKLSEFCKIGTSLSTQWENESSYSSTVTVPSLVNFNECIALQNKGVRITHATQEPTSVMITGDRTDANLIYIDAATFNNMTCTSASFSSSGNKEDFDGSKRLRVPDTGFNISCQRKEMIEAGKKVYPLASVAIGTSEGSYTVVMPDEELYGYDVASANRAKFTALMTEKNQLSAELGDKIRNLQTRLDNVSVRPFAFHVADGPTFSNVPFAGDVNAVTPYAASICNQDGSVPVLQVMTSLSGGGHGITTYAGACLKK</sequence>
<protein>
    <submittedName>
        <fullName evidence="2">Uncharacterized protein</fullName>
    </submittedName>
</protein>
<feature type="signal peptide" evidence="1">
    <location>
        <begin position="1"/>
        <end position="26"/>
    </location>
</feature>
<evidence type="ECO:0000313" key="2">
    <source>
        <dbReference type="EMBL" id="QVW21848.1"/>
    </source>
</evidence>
<gene>
    <name evidence="2" type="ORF">KJF94_18350</name>
</gene>
<dbReference type="RefSeq" id="WP_214377661.1">
    <property type="nucleotide sequence ID" value="NZ_CP075566.1"/>
</dbReference>
<feature type="chain" id="PRO_5045973440" evidence="1">
    <location>
        <begin position="27"/>
        <end position="349"/>
    </location>
</feature>
<keyword evidence="1" id="KW-0732">Signal</keyword>
<evidence type="ECO:0000313" key="3">
    <source>
        <dbReference type="Proteomes" id="UP000681155"/>
    </source>
</evidence>
<dbReference type="Proteomes" id="UP000681155">
    <property type="component" value="Chromosome"/>
</dbReference>
<reference evidence="2 3" key="1">
    <citation type="submission" date="2021-05" db="EMBL/GenBank/DDBJ databases">
        <title>Complete genome of the cytokinin-producing biocontrol strain Pseudomonas fluorescens G20-18.</title>
        <authorList>
            <person name="Nielsen T.K."/>
            <person name="Mekureyaw M.F."/>
            <person name="Hansen L.H."/>
            <person name="Nicolaisen M.H."/>
            <person name="Roitsch T.G."/>
            <person name="Hennessy R.C."/>
        </authorList>
    </citation>
    <scope>NUCLEOTIDE SEQUENCE [LARGE SCALE GENOMIC DNA]</scope>
    <source>
        <strain evidence="2 3">G20-18</strain>
    </source>
</reference>
<evidence type="ECO:0000256" key="1">
    <source>
        <dbReference type="SAM" id="SignalP"/>
    </source>
</evidence>
<proteinExistence type="predicted"/>
<accession>A0ABX8EUA2</accession>
<organism evidence="2 3">
    <name type="scientific">Pseudomonas hormoni</name>
    <dbReference type="NCBI Taxonomy" id="3093767"/>
    <lineage>
        <taxon>Bacteria</taxon>
        <taxon>Pseudomonadati</taxon>
        <taxon>Pseudomonadota</taxon>
        <taxon>Gammaproteobacteria</taxon>
        <taxon>Pseudomonadales</taxon>
        <taxon>Pseudomonadaceae</taxon>
        <taxon>Pseudomonas</taxon>
    </lineage>
</organism>
<dbReference type="EMBL" id="CP075566">
    <property type="protein sequence ID" value="QVW21848.1"/>
    <property type="molecule type" value="Genomic_DNA"/>
</dbReference>
<name>A0ABX8EUA2_9PSED</name>
<keyword evidence="3" id="KW-1185">Reference proteome</keyword>